<dbReference type="CDD" id="cd04905">
    <property type="entry name" value="ACT_CM-PDT"/>
    <property type="match status" value="1"/>
</dbReference>
<dbReference type="SUPFAM" id="SSF53850">
    <property type="entry name" value="Periplasmic binding protein-like II"/>
    <property type="match status" value="1"/>
</dbReference>
<dbReference type="Proteomes" id="UP000031561">
    <property type="component" value="Unassembled WGS sequence"/>
</dbReference>
<dbReference type="InterPro" id="IPR045865">
    <property type="entry name" value="ACT-like_dom_sf"/>
</dbReference>
<dbReference type="InterPro" id="IPR018528">
    <property type="entry name" value="Preph_deHydtase_CS"/>
</dbReference>
<evidence type="ECO:0000313" key="14">
    <source>
        <dbReference type="Proteomes" id="UP000031561"/>
    </source>
</evidence>
<dbReference type="Pfam" id="PF01842">
    <property type="entry name" value="ACT"/>
    <property type="match status" value="1"/>
</dbReference>
<name>A0ABD4T4R0_9CYAN</name>
<dbReference type="InterPro" id="IPR001086">
    <property type="entry name" value="Preph_deHydtase"/>
</dbReference>
<protein>
    <recommendedName>
        <fullName evidence="3 10">Prephenate dehydratase</fullName>
        <shortName evidence="10">PDT</shortName>
        <ecNumber evidence="2 10">4.2.1.51</ecNumber>
    </recommendedName>
</protein>
<accession>A0ABD4T4R0</accession>
<comment type="caution">
    <text evidence="13">The sequence shown here is derived from an EMBL/GenBank/DDBJ whole genome shotgun (WGS) entry which is preliminary data.</text>
</comment>
<evidence type="ECO:0000259" key="11">
    <source>
        <dbReference type="PROSITE" id="PS51171"/>
    </source>
</evidence>
<proteinExistence type="predicted"/>
<evidence type="ECO:0000256" key="2">
    <source>
        <dbReference type="ARBA" id="ARBA00013147"/>
    </source>
</evidence>
<dbReference type="EMBL" id="JTHE03000064">
    <property type="protein sequence ID" value="MCM1983579.1"/>
    <property type="molecule type" value="Genomic_DNA"/>
</dbReference>
<comment type="catalytic activity">
    <reaction evidence="8 10">
        <text>prephenate + H(+) = 3-phenylpyruvate + CO2 + H2O</text>
        <dbReference type="Rhea" id="RHEA:21648"/>
        <dbReference type="ChEBI" id="CHEBI:15377"/>
        <dbReference type="ChEBI" id="CHEBI:15378"/>
        <dbReference type="ChEBI" id="CHEBI:16526"/>
        <dbReference type="ChEBI" id="CHEBI:18005"/>
        <dbReference type="ChEBI" id="CHEBI:29934"/>
        <dbReference type="EC" id="4.2.1.51"/>
    </reaction>
</comment>
<dbReference type="PROSITE" id="PS00858">
    <property type="entry name" value="PREPHENATE_DEHYDR_2"/>
    <property type="match status" value="1"/>
</dbReference>
<keyword evidence="6 10" id="KW-0584">Phenylalanine biosynthesis</keyword>
<evidence type="ECO:0000256" key="1">
    <source>
        <dbReference type="ARBA" id="ARBA00004741"/>
    </source>
</evidence>
<feature type="domain" description="ACT" evidence="12">
    <location>
        <begin position="206"/>
        <end position="283"/>
    </location>
</feature>
<dbReference type="NCBIfam" id="NF008865">
    <property type="entry name" value="PRK11898.1"/>
    <property type="match status" value="1"/>
</dbReference>
<dbReference type="GO" id="GO:0009094">
    <property type="term" value="P:L-phenylalanine biosynthetic process"/>
    <property type="evidence" value="ECO:0007669"/>
    <property type="project" value="UniProtKB-KW"/>
</dbReference>
<dbReference type="InterPro" id="IPR002912">
    <property type="entry name" value="ACT_dom"/>
</dbReference>
<keyword evidence="5 10" id="KW-0057">Aromatic amino acid biosynthesis</keyword>
<evidence type="ECO:0000256" key="7">
    <source>
        <dbReference type="ARBA" id="ARBA00023239"/>
    </source>
</evidence>
<dbReference type="PROSITE" id="PS51171">
    <property type="entry name" value="PREPHENATE_DEHYDR_3"/>
    <property type="match status" value="1"/>
</dbReference>
<dbReference type="Pfam" id="PF00800">
    <property type="entry name" value="PDT"/>
    <property type="match status" value="1"/>
</dbReference>
<dbReference type="PANTHER" id="PTHR21022:SF19">
    <property type="entry name" value="PREPHENATE DEHYDRATASE-RELATED"/>
    <property type="match status" value="1"/>
</dbReference>
<keyword evidence="7 10" id="KW-0456">Lyase</keyword>
<keyword evidence="4 10" id="KW-0028">Amino-acid biosynthesis</keyword>
<dbReference type="Gene3D" id="3.30.70.260">
    <property type="match status" value="1"/>
</dbReference>
<dbReference type="PANTHER" id="PTHR21022">
    <property type="entry name" value="PREPHENATE DEHYDRATASE P PROTEIN"/>
    <property type="match status" value="1"/>
</dbReference>
<dbReference type="Gene3D" id="3.40.190.10">
    <property type="entry name" value="Periplasmic binding protein-like II"/>
    <property type="match status" value="2"/>
</dbReference>
<evidence type="ECO:0000256" key="3">
    <source>
        <dbReference type="ARBA" id="ARBA00021872"/>
    </source>
</evidence>
<gene>
    <name evidence="10 13" type="primary">pheA</name>
    <name evidence="13" type="ORF">QQ91_0012200</name>
</gene>
<evidence type="ECO:0000259" key="12">
    <source>
        <dbReference type="PROSITE" id="PS51671"/>
    </source>
</evidence>
<feature type="domain" description="Prephenate dehydratase" evidence="11">
    <location>
        <begin position="5"/>
        <end position="189"/>
    </location>
</feature>
<dbReference type="InterPro" id="IPR008242">
    <property type="entry name" value="Chor_mutase/pphenate_deHydtase"/>
</dbReference>
<dbReference type="EC" id="4.2.1.51" evidence="2 10"/>
<evidence type="ECO:0000256" key="8">
    <source>
        <dbReference type="ARBA" id="ARBA00047848"/>
    </source>
</evidence>
<evidence type="ECO:0000256" key="5">
    <source>
        <dbReference type="ARBA" id="ARBA00023141"/>
    </source>
</evidence>
<dbReference type="CDD" id="cd13630">
    <property type="entry name" value="PBP2_PDT_1"/>
    <property type="match status" value="1"/>
</dbReference>
<sequence length="290" mass="32045">MTPLSIAYLGPPGTYTEQAALNYADWLQRKHSCDPPILKPEPTIAQTVLALAQGNVSLAVVPVENSLEGGVSLTLDSLWKIEDLKVYQAFILPINHMFITQTTDFSQIVAVYSHPQPLGQCQDWLSATVPQAQLIPTSSTAEALKYVMDQRQVGAIASERAAWLHQLPIQARSIQDHPDNCTKFWVLTRQKDCPLQSPGIATHTSLAFSVDQNIPGALLSPLRVFAQRQINLSRIESRPAKTALGDYVFFVDAEIGEETALFQEALQDLYRSTNVLKVLGSYNLVSFARL</sequence>
<dbReference type="PROSITE" id="PS51671">
    <property type="entry name" value="ACT"/>
    <property type="match status" value="1"/>
</dbReference>
<keyword evidence="14" id="KW-1185">Reference proteome</keyword>
<evidence type="ECO:0000256" key="9">
    <source>
        <dbReference type="PIRSR" id="PIRSR001500-2"/>
    </source>
</evidence>
<evidence type="ECO:0000256" key="6">
    <source>
        <dbReference type="ARBA" id="ARBA00023222"/>
    </source>
</evidence>
<comment type="pathway">
    <text evidence="1 10">Amino-acid biosynthesis; L-phenylalanine biosynthesis; phenylpyruvate from prephenate: step 1/1.</text>
</comment>
<dbReference type="GO" id="GO:0004664">
    <property type="term" value="F:prephenate dehydratase activity"/>
    <property type="evidence" value="ECO:0007669"/>
    <property type="project" value="UniProtKB-UniRule"/>
</dbReference>
<reference evidence="13 14" key="1">
    <citation type="journal article" date="2015" name="Genome Announc.">
        <title>Draft Genome Sequence of Filamentous Marine Cyanobacterium Lyngbya confervoides Strain BDU141951.</title>
        <authorList>
            <person name="Chandrababunaidu M.M."/>
            <person name="Sen D."/>
            <person name="Tripathy S."/>
        </authorList>
    </citation>
    <scope>NUCLEOTIDE SEQUENCE [LARGE SCALE GENOMIC DNA]</scope>
    <source>
        <strain evidence="13 14">BDU141951</strain>
    </source>
</reference>
<evidence type="ECO:0000256" key="10">
    <source>
        <dbReference type="RuleBase" id="RU361254"/>
    </source>
</evidence>
<evidence type="ECO:0000256" key="4">
    <source>
        <dbReference type="ARBA" id="ARBA00022605"/>
    </source>
</evidence>
<dbReference type="SUPFAM" id="SSF55021">
    <property type="entry name" value="ACT-like"/>
    <property type="match status" value="1"/>
</dbReference>
<evidence type="ECO:0000313" key="13">
    <source>
        <dbReference type="EMBL" id="MCM1983579.1"/>
    </source>
</evidence>
<organism evidence="13 14">
    <name type="scientific">Lyngbya confervoides BDU141951</name>
    <dbReference type="NCBI Taxonomy" id="1574623"/>
    <lineage>
        <taxon>Bacteria</taxon>
        <taxon>Bacillati</taxon>
        <taxon>Cyanobacteriota</taxon>
        <taxon>Cyanophyceae</taxon>
        <taxon>Oscillatoriophycideae</taxon>
        <taxon>Oscillatoriales</taxon>
        <taxon>Microcoleaceae</taxon>
        <taxon>Lyngbya</taxon>
    </lineage>
</organism>
<feature type="site" description="Essential for prephenate dehydratase activity" evidence="9">
    <location>
        <position position="182"/>
    </location>
</feature>
<dbReference type="AlphaFoldDB" id="A0ABD4T4R0"/>
<dbReference type="PIRSF" id="PIRSF001500">
    <property type="entry name" value="Chor_mut_pdt_Ppr"/>
    <property type="match status" value="1"/>
</dbReference>